<evidence type="ECO:0000313" key="2">
    <source>
        <dbReference type="Proteomes" id="UP000410492"/>
    </source>
</evidence>
<dbReference type="Proteomes" id="UP000410492">
    <property type="component" value="Unassembled WGS sequence"/>
</dbReference>
<organism evidence="1 2">
    <name type="scientific">Callosobruchus maculatus</name>
    <name type="common">Southern cowpea weevil</name>
    <name type="synonym">Pulse bruchid</name>
    <dbReference type="NCBI Taxonomy" id="64391"/>
    <lineage>
        <taxon>Eukaryota</taxon>
        <taxon>Metazoa</taxon>
        <taxon>Ecdysozoa</taxon>
        <taxon>Arthropoda</taxon>
        <taxon>Hexapoda</taxon>
        <taxon>Insecta</taxon>
        <taxon>Pterygota</taxon>
        <taxon>Neoptera</taxon>
        <taxon>Endopterygota</taxon>
        <taxon>Coleoptera</taxon>
        <taxon>Polyphaga</taxon>
        <taxon>Cucujiformia</taxon>
        <taxon>Chrysomeloidea</taxon>
        <taxon>Chrysomelidae</taxon>
        <taxon>Bruchinae</taxon>
        <taxon>Bruchini</taxon>
        <taxon>Callosobruchus</taxon>
    </lineage>
</organism>
<evidence type="ECO:0000313" key="1">
    <source>
        <dbReference type="EMBL" id="VEN59048.1"/>
    </source>
</evidence>
<dbReference type="EMBL" id="CAACVG010011862">
    <property type="protein sequence ID" value="VEN59048.1"/>
    <property type="molecule type" value="Genomic_DNA"/>
</dbReference>
<keyword evidence="2" id="KW-1185">Reference proteome</keyword>
<proteinExistence type="predicted"/>
<protein>
    <submittedName>
        <fullName evidence="1">Uncharacterized protein</fullName>
    </submittedName>
</protein>
<name>A0A653DGC9_CALMS</name>
<reference evidence="1 2" key="1">
    <citation type="submission" date="2019-01" db="EMBL/GenBank/DDBJ databases">
        <authorList>
            <person name="Sayadi A."/>
        </authorList>
    </citation>
    <scope>NUCLEOTIDE SEQUENCE [LARGE SCALE GENOMIC DNA]</scope>
</reference>
<accession>A0A653DGC9</accession>
<dbReference type="AlphaFoldDB" id="A0A653DGC9"/>
<gene>
    <name evidence="1" type="ORF">CALMAC_LOCUS17212</name>
</gene>
<sequence>MNNITIEPCPPGKGRKRLLNKPEWKREKAKKKRYSRQHHTMRRVGRQMNVFIFSEMHFIWSTPIQRKIILSLRILKKIP</sequence>